<evidence type="ECO:0000313" key="4">
    <source>
        <dbReference type="Proteomes" id="UP000184301"/>
    </source>
</evidence>
<evidence type="ECO:0000256" key="2">
    <source>
        <dbReference type="SAM" id="Phobius"/>
    </source>
</evidence>
<dbReference type="AlphaFoldDB" id="A0A1M6WA39"/>
<keyword evidence="4" id="KW-1185">Reference proteome</keyword>
<gene>
    <name evidence="3" type="ORF">SAMN02745243_03971</name>
</gene>
<protein>
    <submittedName>
        <fullName evidence="3">Uncharacterized protein</fullName>
    </submittedName>
</protein>
<feature type="region of interest" description="Disordered" evidence="1">
    <location>
        <begin position="486"/>
        <end position="532"/>
    </location>
</feature>
<proteinExistence type="predicted"/>
<feature type="compositionally biased region" description="Polar residues" evidence="1">
    <location>
        <begin position="494"/>
        <end position="510"/>
    </location>
</feature>
<feature type="region of interest" description="Disordered" evidence="1">
    <location>
        <begin position="367"/>
        <end position="460"/>
    </location>
</feature>
<feature type="compositionally biased region" description="Polar residues" evidence="1">
    <location>
        <begin position="436"/>
        <end position="446"/>
    </location>
</feature>
<accession>A0A1M6WA39</accession>
<keyword evidence="2" id="KW-0812">Transmembrane</keyword>
<reference evidence="3 4" key="1">
    <citation type="submission" date="2016-11" db="EMBL/GenBank/DDBJ databases">
        <authorList>
            <person name="Jaros S."/>
            <person name="Januszkiewicz K."/>
            <person name="Wedrychowicz H."/>
        </authorList>
    </citation>
    <scope>NUCLEOTIDE SEQUENCE [LARGE SCALE GENOMIC DNA]</scope>
    <source>
        <strain evidence="3 4">DSM 15480</strain>
    </source>
</reference>
<feature type="compositionally biased region" description="Low complexity" evidence="1">
    <location>
        <begin position="511"/>
        <end position="528"/>
    </location>
</feature>
<keyword evidence="2" id="KW-1133">Transmembrane helix</keyword>
<evidence type="ECO:0000256" key="1">
    <source>
        <dbReference type="SAM" id="MobiDB-lite"/>
    </source>
</evidence>
<feature type="compositionally biased region" description="Acidic residues" evidence="1">
    <location>
        <begin position="406"/>
        <end position="419"/>
    </location>
</feature>
<feature type="transmembrane region" description="Helical" evidence="2">
    <location>
        <begin position="541"/>
        <end position="563"/>
    </location>
</feature>
<keyword evidence="2" id="KW-0472">Membrane</keyword>
<sequence>MRRRYSQIIVILFLFVCSPVLLARAEDTPGEDVQWESASTWEELQVWLLDHESAGGTIKLTQDVVMTGDFIYSRFFSDMTEPGELCIDTGAYHLLVEGNLQFAGGPKFTITGDGEVIRVAEAGRLKMTAIAIENRTGGCAIYQEEGGTLSVGGGTVVQGEIHYAELPVVTDYPYVEVMVPEAGNLTEHLPSTVYAYYNYQGQDNSSEMSVEWDLEAFESQIAGRQRFRLGGHVSGAAQQVPLTAEVVFFDRDITFSETRFYEYQMSTLVSLDYYCRGVREPQLYYSFDQDTYTPVSAHPVLIEEEKGQAQFSLVKGKSLPECAEDEIPWEPGDPAISFVFGWQTESGEQYSDVICYDGTGGVIAGEPYDGNRGGGTDLGGDIPENGGLGDGDKEPILPSPPTQDVPEIEDPDKEEEPGQDDSAGKKEEPGPDELQPPTTILETEPTQDAPDETGGTAVVKKQKADPLVLAGTFGFMPEVIIGRTDNTEGAVKRSGQSENTSQKESANTTGVSQTASASESTSVSGSKTVRQEEFEQDGSKMWMMVFITGTVLLIAFGLSGAILKKIVTVQNPLGELINFCTKQRIFKTCFAILFR</sequence>
<organism evidence="3 4">
    <name type="scientific">Hespellia stercorisuis DSM 15480</name>
    <dbReference type="NCBI Taxonomy" id="1121950"/>
    <lineage>
        <taxon>Bacteria</taxon>
        <taxon>Bacillati</taxon>
        <taxon>Bacillota</taxon>
        <taxon>Clostridia</taxon>
        <taxon>Lachnospirales</taxon>
        <taxon>Lachnospiraceae</taxon>
        <taxon>Hespellia</taxon>
    </lineage>
</organism>
<name>A0A1M6WA39_9FIRM</name>
<evidence type="ECO:0000313" key="3">
    <source>
        <dbReference type="EMBL" id="SHK90640.1"/>
    </source>
</evidence>
<dbReference type="EMBL" id="FQZY01000106">
    <property type="protein sequence ID" value="SHK90640.1"/>
    <property type="molecule type" value="Genomic_DNA"/>
</dbReference>
<dbReference type="RefSeq" id="WP_143160800.1">
    <property type="nucleotide sequence ID" value="NZ_FQZY01000106.1"/>
</dbReference>
<dbReference type="Proteomes" id="UP000184301">
    <property type="component" value="Unassembled WGS sequence"/>
</dbReference>